<comment type="caution">
    <text evidence="10">The sequence shown here is derived from an EMBL/GenBank/DDBJ whole genome shotgun (WGS) entry which is preliminary data.</text>
</comment>
<keyword evidence="3 6" id="KW-0732">Signal</keyword>
<dbReference type="InterPro" id="IPR013783">
    <property type="entry name" value="Ig-like_fold"/>
</dbReference>
<dbReference type="InterPro" id="IPR013098">
    <property type="entry name" value="Ig_I-set"/>
</dbReference>
<dbReference type="InterPro" id="IPR003598">
    <property type="entry name" value="Ig_sub2"/>
</dbReference>
<feature type="signal peptide" evidence="6">
    <location>
        <begin position="1"/>
        <end position="19"/>
    </location>
</feature>
<dbReference type="InterPro" id="IPR036058">
    <property type="entry name" value="Kazal_dom_sf"/>
</dbReference>
<dbReference type="SUPFAM" id="SSF57184">
    <property type="entry name" value="Growth factor receptor domain"/>
    <property type="match status" value="1"/>
</dbReference>
<dbReference type="PROSITE" id="PS51465">
    <property type="entry name" value="KAZAL_2"/>
    <property type="match status" value="1"/>
</dbReference>
<dbReference type="Pfam" id="PF00219">
    <property type="entry name" value="IGFBP"/>
    <property type="match status" value="1"/>
</dbReference>
<keyword evidence="11" id="KW-1185">Reference proteome</keyword>
<dbReference type="Gene3D" id="2.60.40.10">
    <property type="entry name" value="Immunoglobulins"/>
    <property type="match status" value="1"/>
</dbReference>
<dbReference type="Pfam" id="PF07679">
    <property type="entry name" value="I-set"/>
    <property type="match status" value="1"/>
</dbReference>
<dbReference type="SUPFAM" id="SSF48726">
    <property type="entry name" value="Immunoglobulin"/>
    <property type="match status" value="1"/>
</dbReference>
<dbReference type="Pfam" id="PF07648">
    <property type="entry name" value="Kazal_2"/>
    <property type="match status" value="1"/>
</dbReference>
<proteinExistence type="predicted"/>
<dbReference type="InterPro" id="IPR036179">
    <property type="entry name" value="Ig-like_dom_sf"/>
</dbReference>
<dbReference type="CDD" id="cd00104">
    <property type="entry name" value="KAZAL_FS"/>
    <property type="match status" value="1"/>
</dbReference>
<dbReference type="InterPro" id="IPR011390">
    <property type="entry name" value="IGFBP_rP_mac25"/>
</dbReference>
<evidence type="ECO:0000256" key="2">
    <source>
        <dbReference type="ARBA" id="ARBA00022525"/>
    </source>
</evidence>
<dbReference type="InterPro" id="IPR003599">
    <property type="entry name" value="Ig_sub"/>
</dbReference>
<dbReference type="SMART" id="SM00280">
    <property type="entry name" value="KAZAL"/>
    <property type="match status" value="1"/>
</dbReference>
<evidence type="ECO:0000256" key="5">
    <source>
        <dbReference type="ARBA" id="ARBA00023319"/>
    </source>
</evidence>
<dbReference type="EMBL" id="SCEB01214921">
    <property type="protein sequence ID" value="RXM32286.1"/>
    <property type="molecule type" value="Genomic_DNA"/>
</dbReference>
<reference evidence="10 11" key="1">
    <citation type="submission" date="2019-01" db="EMBL/GenBank/DDBJ databases">
        <title>Draft Genome and Complete Hox-Cluster Characterization of the Sterlet Sturgeon (Acipenser ruthenus).</title>
        <authorList>
            <person name="Wei Q."/>
        </authorList>
    </citation>
    <scope>NUCLEOTIDE SEQUENCE [LARGE SCALE GENOMIC DNA]</scope>
    <source>
        <strain evidence="10">WHYD16114868_AA</strain>
        <tissue evidence="10">Blood</tissue>
    </source>
</reference>
<evidence type="ECO:0000256" key="3">
    <source>
        <dbReference type="ARBA" id="ARBA00022729"/>
    </source>
</evidence>
<evidence type="ECO:0000259" key="9">
    <source>
        <dbReference type="PROSITE" id="PS51465"/>
    </source>
</evidence>
<dbReference type="PROSITE" id="PS51323">
    <property type="entry name" value="IGFBP_N_2"/>
    <property type="match status" value="1"/>
</dbReference>
<dbReference type="SMART" id="SM00408">
    <property type="entry name" value="IGc2"/>
    <property type="match status" value="1"/>
</dbReference>
<dbReference type="GO" id="GO:0001558">
    <property type="term" value="P:regulation of cell growth"/>
    <property type="evidence" value="ECO:0007669"/>
    <property type="project" value="InterPro"/>
</dbReference>
<dbReference type="Gene3D" id="3.30.60.30">
    <property type="match status" value="1"/>
</dbReference>
<dbReference type="PIRSF" id="PIRSF018239">
    <property type="entry name" value="IGFBP_rP_mac25"/>
    <property type="match status" value="1"/>
</dbReference>
<dbReference type="InterPro" id="IPR009030">
    <property type="entry name" value="Growth_fac_rcpt_cys_sf"/>
</dbReference>
<sequence>MACMLSMVVLLLAVEVTHSLPMERFQQLGWQRLLEDVEECSECHPELCNSPQRCPAGRVKDLCRCCWECGNAEGQLCDLDASSNFYGICGKDLVCEIQDEDLNSGEIPEPQCVCTSQEVLCGSDGKTYENICKFRERMFQHRQKEELTAAHQGPCKTAPFIATPPRDIINVEGSDIIFGCEVSSYPMAIVEWRKEGNSIFLPADDSHMAVQARGGPQRFELTGWLQIQRVRKEDQGMYTCYAKNQFGEASASARLQVINPDSPLASKVKSFKTGVYDITDDEEDIEYGGSGYSY</sequence>
<evidence type="ECO:0000313" key="10">
    <source>
        <dbReference type="EMBL" id="RXM32286.1"/>
    </source>
</evidence>
<dbReference type="InterPro" id="IPR007110">
    <property type="entry name" value="Ig-like_dom"/>
</dbReference>
<name>A0A444UAT9_ACIRT</name>
<feature type="domain" description="Kazal-like" evidence="9">
    <location>
        <begin position="108"/>
        <end position="157"/>
    </location>
</feature>
<organism evidence="10 11">
    <name type="scientific">Acipenser ruthenus</name>
    <name type="common">Sterlet sturgeon</name>
    <dbReference type="NCBI Taxonomy" id="7906"/>
    <lineage>
        <taxon>Eukaryota</taxon>
        <taxon>Metazoa</taxon>
        <taxon>Chordata</taxon>
        <taxon>Craniata</taxon>
        <taxon>Vertebrata</taxon>
        <taxon>Euteleostomi</taxon>
        <taxon>Actinopterygii</taxon>
        <taxon>Chondrostei</taxon>
        <taxon>Acipenseriformes</taxon>
        <taxon>Acipenseridae</taxon>
        <taxon>Acipenser</taxon>
    </lineage>
</organism>
<dbReference type="PANTHER" id="PTHR14186:SF23">
    <property type="entry name" value="KAZAL-TYPE SERINE PEPTIDASE INHIBITOR DOMAIN 2"/>
    <property type="match status" value="1"/>
</dbReference>
<evidence type="ECO:0000313" key="11">
    <source>
        <dbReference type="Proteomes" id="UP000289886"/>
    </source>
</evidence>
<evidence type="ECO:0000259" key="8">
    <source>
        <dbReference type="PROSITE" id="PS51323"/>
    </source>
</evidence>
<evidence type="ECO:0000259" key="7">
    <source>
        <dbReference type="PROSITE" id="PS50835"/>
    </source>
</evidence>
<dbReference type="InterPro" id="IPR000867">
    <property type="entry name" value="IGFBP-like"/>
</dbReference>
<dbReference type="GO" id="GO:0005520">
    <property type="term" value="F:insulin-like growth factor binding"/>
    <property type="evidence" value="ECO:0007669"/>
    <property type="project" value="InterPro"/>
</dbReference>
<dbReference type="PANTHER" id="PTHR14186">
    <property type="entry name" value="INSULIN-LIKE GROWTH FACTOR BINDING PROTEIN-RELATED"/>
    <property type="match status" value="1"/>
</dbReference>
<dbReference type="GO" id="GO:0005615">
    <property type="term" value="C:extracellular space"/>
    <property type="evidence" value="ECO:0007669"/>
    <property type="project" value="TreeGrafter"/>
</dbReference>
<keyword evidence="4" id="KW-1015">Disulfide bond</keyword>
<keyword evidence="5" id="KW-0393">Immunoglobulin domain</keyword>
<dbReference type="Proteomes" id="UP000289886">
    <property type="component" value="Unassembled WGS sequence"/>
</dbReference>
<accession>A0A444UAT9</accession>
<dbReference type="PROSITE" id="PS50835">
    <property type="entry name" value="IG_LIKE"/>
    <property type="match status" value="1"/>
</dbReference>
<feature type="domain" description="Ig-like" evidence="7">
    <location>
        <begin position="159"/>
        <end position="256"/>
    </location>
</feature>
<comment type="subcellular location">
    <subcellularLocation>
        <location evidence="1">Secreted</location>
    </subcellularLocation>
</comment>
<dbReference type="Gene3D" id="4.10.40.20">
    <property type="match status" value="1"/>
</dbReference>
<feature type="chain" id="PRO_5019026625" evidence="6">
    <location>
        <begin position="20"/>
        <end position="294"/>
    </location>
</feature>
<dbReference type="GO" id="GO:0009966">
    <property type="term" value="P:regulation of signal transduction"/>
    <property type="evidence" value="ECO:0007669"/>
    <property type="project" value="TreeGrafter"/>
</dbReference>
<evidence type="ECO:0000256" key="6">
    <source>
        <dbReference type="SAM" id="SignalP"/>
    </source>
</evidence>
<protein>
    <submittedName>
        <fullName evidence="10">Kazal-type serine protease inhibitor domain-containing protein 1</fullName>
    </submittedName>
</protein>
<evidence type="ECO:0000256" key="4">
    <source>
        <dbReference type="ARBA" id="ARBA00023157"/>
    </source>
</evidence>
<dbReference type="SMART" id="SM00409">
    <property type="entry name" value="IG"/>
    <property type="match status" value="1"/>
</dbReference>
<dbReference type="AlphaFoldDB" id="A0A444UAT9"/>
<keyword evidence="2" id="KW-0964">Secreted</keyword>
<gene>
    <name evidence="10" type="ORF">EOD39_6246</name>
</gene>
<dbReference type="OrthoDB" id="10029006at2759"/>
<dbReference type="SUPFAM" id="SSF100895">
    <property type="entry name" value="Kazal-type serine protease inhibitors"/>
    <property type="match status" value="1"/>
</dbReference>
<dbReference type="InterPro" id="IPR002350">
    <property type="entry name" value="Kazal_dom"/>
</dbReference>
<evidence type="ECO:0000256" key="1">
    <source>
        <dbReference type="ARBA" id="ARBA00004613"/>
    </source>
</evidence>
<dbReference type="FunFam" id="2.60.40.10:FF:000032">
    <property type="entry name" value="palladin isoform X1"/>
    <property type="match status" value="1"/>
</dbReference>
<feature type="domain" description="IGFBP N-terminal" evidence="8">
    <location>
        <begin position="36"/>
        <end position="115"/>
    </location>
</feature>